<name>A0A2G3NRI0_STRMC</name>
<gene>
    <name evidence="1" type="ORF">CS010_08895</name>
</gene>
<dbReference type="RefSeq" id="WP_099390751.1">
    <property type="nucleotide sequence ID" value="NZ_PEBM01000050.1"/>
</dbReference>
<dbReference type="AlphaFoldDB" id="A0A2G3NRI0"/>
<evidence type="ECO:0008006" key="3">
    <source>
        <dbReference type="Google" id="ProtNLM"/>
    </source>
</evidence>
<sequence>MEITKVFVAQNQVLGNEVFVSGMEEVRANDYNPVSYRIFEISSRKEPSAFLIVEGFKMSDVPEGRQKVVFPRGIAIERRNFRFGGKRKHENVIVAEEMRTVKSK</sequence>
<protein>
    <recommendedName>
        <fullName evidence="3">Single-stranded DNA-binding protein</fullName>
    </recommendedName>
</protein>
<dbReference type="Proteomes" id="UP000222913">
    <property type="component" value="Unassembled WGS sequence"/>
</dbReference>
<reference evidence="1 2" key="1">
    <citation type="submission" date="2017-10" db="EMBL/GenBank/DDBJ databases">
        <title>Whole-genome sequence of three Streptococcus macedonicus strains isolated from Italian cheeses of the Veneto region.</title>
        <authorList>
            <person name="Treu L."/>
            <person name="De Diego-Diaz B."/>
            <person name="Papadimitriou K."/>
            <person name="Tsakalidou E."/>
            <person name="Corich V."/>
            <person name="Giacomini A."/>
        </authorList>
    </citation>
    <scope>NUCLEOTIDE SEQUENCE [LARGE SCALE GENOMIC DNA]</scope>
    <source>
        <strain evidence="1 2">27MV</strain>
    </source>
</reference>
<comment type="caution">
    <text evidence="1">The sequence shown here is derived from an EMBL/GenBank/DDBJ whole genome shotgun (WGS) entry which is preliminary data.</text>
</comment>
<evidence type="ECO:0000313" key="2">
    <source>
        <dbReference type="Proteomes" id="UP000222913"/>
    </source>
</evidence>
<proteinExistence type="predicted"/>
<evidence type="ECO:0000313" key="1">
    <source>
        <dbReference type="EMBL" id="PHV56116.1"/>
    </source>
</evidence>
<organism evidence="1 2">
    <name type="scientific">Streptococcus macedonicus</name>
    <name type="common">Streptococcus gallolyticus macedonicus</name>
    <dbReference type="NCBI Taxonomy" id="59310"/>
    <lineage>
        <taxon>Bacteria</taxon>
        <taxon>Bacillati</taxon>
        <taxon>Bacillota</taxon>
        <taxon>Bacilli</taxon>
        <taxon>Lactobacillales</taxon>
        <taxon>Streptococcaceae</taxon>
        <taxon>Streptococcus</taxon>
    </lineage>
</organism>
<dbReference type="EMBL" id="PEBM01000050">
    <property type="protein sequence ID" value="PHV56116.1"/>
    <property type="molecule type" value="Genomic_DNA"/>
</dbReference>
<accession>A0A2G3NRI0</accession>